<dbReference type="Gene3D" id="3.20.20.80">
    <property type="entry name" value="Glycosidases"/>
    <property type="match status" value="1"/>
</dbReference>
<dbReference type="eggNOG" id="COG5520">
    <property type="taxonomic scope" value="Bacteria"/>
</dbReference>
<dbReference type="Pfam" id="PF14587">
    <property type="entry name" value="Glyco_hydr_30_2"/>
    <property type="match status" value="1"/>
</dbReference>
<dbReference type="SUPFAM" id="SSF51011">
    <property type="entry name" value="Glycosyl hydrolase domain"/>
    <property type="match status" value="1"/>
</dbReference>
<dbReference type="STRING" id="454171.CP488_01495"/>
<gene>
    <name evidence="3" type="ORF">CCALI_02596</name>
</gene>
<dbReference type="PATRIC" id="fig|1303518.3.peg.2697"/>
<reference evidence="4" key="1">
    <citation type="submission" date="2013-03" db="EMBL/GenBank/DDBJ databases">
        <title>Genome sequence of Chthonomonas calidirosea, the first sequenced genome from the Armatimonadetes phylum (formally candidate division OP10).</title>
        <authorList>
            <person name="Lee K.C.Y."/>
            <person name="Morgan X.C."/>
            <person name="Dunfield P.F."/>
            <person name="Tamas I."/>
            <person name="Houghton K.M."/>
            <person name="Vyssotski M."/>
            <person name="Ryan J.L.J."/>
            <person name="Lagutin K."/>
            <person name="McDonald I.R."/>
            <person name="Stott M.B."/>
        </authorList>
    </citation>
    <scope>NUCLEOTIDE SEQUENCE [LARGE SCALE GENOMIC DNA]</scope>
    <source>
        <strain evidence="4">DSM 23976 / ICMP 18418 / T49</strain>
    </source>
</reference>
<protein>
    <submittedName>
        <fullName evidence="3">O-Glycosyl hydrolase</fullName>
    </submittedName>
</protein>
<name>S0EY04_CHTCT</name>
<proteinExistence type="predicted"/>
<dbReference type="Proteomes" id="UP000014227">
    <property type="component" value="Chromosome I"/>
</dbReference>
<dbReference type="Pfam" id="PF17189">
    <property type="entry name" value="Glyco_hydro_30C"/>
    <property type="match status" value="1"/>
</dbReference>
<dbReference type="InParanoid" id="S0EY04"/>
<dbReference type="InterPro" id="IPR017853">
    <property type="entry name" value="GH"/>
</dbReference>
<dbReference type="InterPro" id="IPR039514">
    <property type="entry name" value="6GAL-like"/>
</dbReference>
<keyword evidence="4" id="KW-1185">Reference proteome</keyword>
<dbReference type="InterPro" id="IPR039743">
    <property type="entry name" value="6GAL/EXGAL"/>
</dbReference>
<dbReference type="GO" id="GO:0004553">
    <property type="term" value="F:hydrolase activity, hydrolyzing O-glycosyl compounds"/>
    <property type="evidence" value="ECO:0007669"/>
    <property type="project" value="InterPro"/>
</dbReference>
<evidence type="ECO:0000259" key="2">
    <source>
        <dbReference type="Pfam" id="PF17189"/>
    </source>
</evidence>
<evidence type="ECO:0000313" key="3">
    <source>
        <dbReference type="EMBL" id="CCW36389.1"/>
    </source>
</evidence>
<dbReference type="InterPro" id="IPR013780">
    <property type="entry name" value="Glyco_hydro_b"/>
</dbReference>
<dbReference type="SUPFAM" id="SSF51445">
    <property type="entry name" value="(Trans)glycosidases"/>
    <property type="match status" value="1"/>
</dbReference>
<accession>S0EY04</accession>
<evidence type="ECO:0000313" key="4">
    <source>
        <dbReference type="Proteomes" id="UP000014227"/>
    </source>
</evidence>
<evidence type="ECO:0000259" key="1">
    <source>
        <dbReference type="Pfam" id="PF14587"/>
    </source>
</evidence>
<dbReference type="FunCoup" id="S0EY04">
    <property type="interactions" value="1"/>
</dbReference>
<dbReference type="PANTHER" id="PTHR42767">
    <property type="entry name" value="ENDO-BETA-1,6-GALACTANASE"/>
    <property type="match status" value="1"/>
</dbReference>
<feature type="domain" description="Endo-beta-1,6-galactanase-like" evidence="1">
    <location>
        <begin position="11"/>
        <end position="360"/>
    </location>
</feature>
<dbReference type="AlphaFoldDB" id="S0EY04"/>
<keyword evidence="3" id="KW-0378">Hydrolase</keyword>
<dbReference type="OrthoDB" id="9806701at2"/>
<dbReference type="KEGG" id="ccz:CCALI_02596"/>
<dbReference type="Gene3D" id="2.60.40.1180">
    <property type="entry name" value="Golgi alpha-mannosidase II"/>
    <property type="match status" value="1"/>
</dbReference>
<feature type="domain" description="Glycosyl hydrolase family 30 beta sandwich" evidence="2">
    <location>
        <begin position="394"/>
        <end position="478"/>
    </location>
</feature>
<dbReference type="EMBL" id="HF951689">
    <property type="protein sequence ID" value="CCW36389.1"/>
    <property type="molecule type" value="Genomic_DNA"/>
</dbReference>
<dbReference type="HOGENOM" id="CLU_031530_0_0_0"/>
<dbReference type="PANTHER" id="PTHR42767:SF1">
    <property type="entry name" value="ENDO-BETA-1,6-GALACTANASE-LIKE DOMAIN-CONTAINING PROTEIN"/>
    <property type="match status" value="1"/>
</dbReference>
<dbReference type="RefSeq" id="WP_016483898.1">
    <property type="nucleotide sequence ID" value="NC_021487.1"/>
</dbReference>
<dbReference type="InterPro" id="IPR033452">
    <property type="entry name" value="GH30_C"/>
</dbReference>
<sequence>MPTSAPMLLHLSIDPTIRYQTIDHFGASDCWWAAHIGSEWSHAQKTRLADLLFSVEKGIGLSCWRFNLTGGYNHSTIHDPWRTGDTFEVRPGVYDWQRLPGQRWFLKAAKARGVPKFLAFVNSPPARMTRNGLTNCTDGLGTTNLRPAMIGAFARYLADILHHFLNNPFEDERIVFNYISPVNEPQWEWNQGCNQEGNRASNEDIKAITMALYQELQRQKLPTQIALVESGNFQSLTHYVDWMEAKYKARYGNYLEELLGDPTIQPLLGRHLGAHGYGSDHPSGYLLSVCEQVAKAFANYPGWAFWQTEYCVMEWKRDLSMETALRVAQVIHADLAYANAAAWNWWTAVSHYDYKDGLIYTDYQKPGDPETIYPSKTLWVLGNYSRFLRPGWSRVDIERDADLEGVLASAYVSPKGEQVAVVLTNTTDQAVSLSVQAKNAHLEELTPYVTSATDELKSYSPVASTKPYVLAPRSVTTLIGILKQ</sequence>
<organism evidence="3 4">
    <name type="scientific">Chthonomonas calidirosea (strain DSM 23976 / ICMP 18418 / T49)</name>
    <dbReference type="NCBI Taxonomy" id="1303518"/>
    <lineage>
        <taxon>Bacteria</taxon>
        <taxon>Bacillati</taxon>
        <taxon>Armatimonadota</taxon>
        <taxon>Chthonomonadia</taxon>
        <taxon>Chthonomonadales</taxon>
        <taxon>Chthonomonadaceae</taxon>
        <taxon>Chthonomonas</taxon>
    </lineage>
</organism>